<evidence type="ECO:0000256" key="10">
    <source>
        <dbReference type="RuleBase" id="RU363130"/>
    </source>
</evidence>
<evidence type="ECO:0000256" key="11">
    <source>
        <dbReference type="SAM" id="MobiDB-lite"/>
    </source>
</evidence>
<dbReference type="GO" id="GO:0046872">
    <property type="term" value="F:metal ion binding"/>
    <property type="evidence" value="ECO:0007669"/>
    <property type="project" value="UniProtKB-KW"/>
</dbReference>
<evidence type="ECO:0000256" key="6">
    <source>
        <dbReference type="ARBA" id="ARBA00023004"/>
    </source>
</evidence>
<keyword evidence="7 10" id="KW-0496">Mitochondrion</keyword>
<keyword evidence="13" id="KW-1185">Reference proteome</keyword>
<comment type="catalytic activity">
    <reaction evidence="10">
        <text>holo-[cytochrome c] = apo-[cytochrome c] + heme b</text>
        <dbReference type="Rhea" id="RHEA:22648"/>
        <dbReference type="Rhea" id="RHEA-COMP:10725"/>
        <dbReference type="Rhea" id="RHEA-COMP:10726"/>
        <dbReference type="ChEBI" id="CHEBI:29950"/>
        <dbReference type="ChEBI" id="CHEBI:60344"/>
        <dbReference type="ChEBI" id="CHEBI:83739"/>
        <dbReference type="EC" id="4.4.1.17"/>
    </reaction>
</comment>
<comment type="subcellular location">
    <subcellularLocation>
        <location evidence="1 10">Mitochondrion inner membrane</location>
    </subcellularLocation>
</comment>
<dbReference type="EC" id="4.4.1.17" evidence="10"/>
<dbReference type="GO" id="GO:0004408">
    <property type="term" value="F:holocytochrome-c synthase activity"/>
    <property type="evidence" value="ECO:0007669"/>
    <property type="project" value="UniProtKB-EC"/>
</dbReference>
<feature type="compositionally biased region" description="Polar residues" evidence="11">
    <location>
        <begin position="33"/>
        <end position="44"/>
    </location>
</feature>
<dbReference type="EMBL" id="JAVEPI010000002">
    <property type="protein sequence ID" value="KAK1443530.1"/>
    <property type="molecule type" value="Genomic_DNA"/>
</dbReference>
<keyword evidence="9 10" id="KW-0456">Lyase</keyword>
<keyword evidence="3 10" id="KW-0349">Heme</keyword>
<dbReference type="AlphaFoldDB" id="A0AAD8LT03"/>
<dbReference type="Proteomes" id="UP001230268">
    <property type="component" value="Unassembled WGS sequence"/>
</dbReference>
<organism evidence="12 13">
    <name type="scientific">Babesia gibsoni</name>
    <dbReference type="NCBI Taxonomy" id="33632"/>
    <lineage>
        <taxon>Eukaryota</taxon>
        <taxon>Sar</taxon>
        <taxon>Alveolata</taxon>
        <taxon>Apicomplexa</taxon>
        <taxon>Aconoidasida</taxon>
        <taxon>Piroplasmida</taxon>
        <taxon>Babesiidae</taxon>
        <taxon>Babesia</taxon>
    </lineage>
</organism>
<feature type="region of interest" description="Disordered" evidence="11">
    <location>
        <begin position="29"/>
        <end position="51"/>
    </location>
</feature>
<dbReference type="InterPro" id="IPR000511">
    <property type="entry name" value="Holocyt_c/c1_synthase"/>
</dbReference>
<reference evidence="12" key="1">
    <citation type="submission" date="2023-08" db="EMBL/GenBank/DDBJ databases">
        <title>Draft sequence of the Babesia gibsoni genome.</title>
        <authorList>
            <person name="Yamagishi J.Y."/>
            <person name="Xuan X.X."/>
        </authorList>
    </citation>
    <scope>NUCLEOTIDE SEQUENCE</scope>
    <source>
        <strain evidence="12">Azabu</strain>
    </source>
</reference>
<sequence length="216" mass="24667">MAPPVGGSNASDGSSAPYCPIEARYISDKERTNSSCSSSQTAGSNIPIIPESAMRHLGDKRTESSIPGKASKWIYPSERQFYRSTLAKGHHVDSRLVPTVVQIHNAINEKAWEKLMEYEDMHLERCTRPVLAHFIGKKDELSLRARWNNLMGYKLPYDRHDWTVDRCGKLVRYIIDFYEGDAPNNEPLSVYIDARPALTAGGIADRFRMWYRKRFQ</sequence>
<evidence type="ECO:0000256" key="2">
    <source>
        <dbReference type="ARBA" id="ARBA00007255"/>
    </source>
</evidence>
<evidence type="ECO:0000256" key="5">
    <source>
        <dbReference type="ARBA" id="ARBA00022792"/>
    </source>
</evidence>
<comment type="function">
    <text evidence="10">Lyase that catalyzes the covalent linking of the heme group to the cytochrome C apoprotein to produce the mature functional cytochrome.</text>
</comment>
<evidence type="ECO:0000313" key="12">
    <source>
        <dbReference type="EMBL" id="KAK1443530.1"/>
    </source>
</evidence>
<dbReference type="PANTHER" id="PTHR12743">
    <property type="entry name" value="CYTOCHROME C1 HEME LYASE"/>
    <property type="match status" value="1"/>
</dbReference>
<keyword evidence="4 10" id="KW-0479">Metal-binding</keyword>
<gene>
    <name evidence="12" type="ORF">BgAZ_204060</name>
</gene>
<keyword evidence="5 10" id="KW-0999">Mitochondrion inner membrane</keyword>
<evidence type="ECO:0000256" key="4">
    <source>
        <dbReference type="ARBA" id="ARBA00022723"/>
    </source>
</evidence>
<evidence type="ECO:0000256" key="7">
    <source>
        <dbReference type="ARBA" id="ARBA00023128"/>
    </source>
</evidence>
<protein>
    <recommendedName>
        <fullName evidence="10">Holocytochrome c-type synthase</fullName>
        <ecNumber evidence="10">4.4.1.17</ecNumber>
    </recommendedName>
</protein>
<evidence type="ECO:0000313" key="13">
    <source>
        <dbReference type="Proteomes" id="UP001230268"/>
    </source>
</evidence>
<keyword evidence="8 10" id="KW-0472">Membrane</keyword>
<dbReference type="Pfam" id="PF01265">
    <property type="entry name" value="Cyto_heme_lyase"/>
    <property type="match status" value="1"/>
</dbReference>
<evidence type="ECO:0000256" key="8">
    <source>
        <dbReference type="ARBA" id="ARBA00023136"/>
    </source>
</evidence>
<name>A0AAD8LT03_BABGI</name>
<comment type="similarity">
    <text evidence="2 10">Belongs to the cytochrome c-type heme lyase family.</text>
</comment>
<proteinExistence type="inferred from homology"/>
<evidence type="ECO:0000256" key="1">
    <source>
        <dbReference type="ARBA" id="ARBA00004273"/>
    </source>
</evidence>
<keyword evidence="6 10" id="KW-0408">Iron</keyword>
<accession>A0AAD8LT03</accession>
<evidence type="ECO:0000256" key="9">
    <source>
        <dbReference type="ARBA" id="ARBA00023239"/>
    </source>
</evidence>
<dbReference type="PANTHER" id="PTHR12743:SF0">
    <property type="entry name" value="HOLOCYTOCHROME C-TYPE SYNTHASE"/>
    <property type="match status" value="1"/>
</dbReference>
<dbReference type="GO" id="GO:0005743">
    <property type="term" value="C:mitochondrial inner membrane"/>
    <property type="evidence" value="ECO:0007669"/>
    <property type="project" value="UniProtKB-SubCell"/>
</dbReference>
<evidence type="ECO:0000256" key="3">
    <source>
        <dbReference type="ARBA" id="ARBA00022617"/>
    </source>
</evidence>
<comment type="caution">
    <text evidence="12">The sequence shown here is derived from an EMBL/GenBank/DDBJ whole genome shotgun (WGS) entry which is preliminary data.</text>
</comment>